<protein>
    <submittedName>
        <fullName evidence="7">S-(Hydroxymethyl)mycothiol dehydrogenase</fullName>
        <ecNumber evidence="7">1.1.1.306</ecNumber>
    </submittedName>
</protein>
<dbReference type="PANTHER" id="PTHR43880:SF12">
    <property type="entry name" value="ALCOHOL DEHYDROGENASE CLASS-3"/>
    <property type="match status" value="1"/>
</dbReference>
<dbReference type="Gene3D" id="3.40.50.720">
    <property type="entry name" value="NAD(P)-binding Rossmann-like Domain"/>
    <property type="match status" value="1"/>
</dbReference>
<evidence type="ECO:0000256" key="1">
    <source>
        <dbReference type="ARBA" id="ARBA00022723"/>
    </source>
</evidence>
<comment type="caution">
    <text evidence="7">The sequence shown here is derived from an EMBL/GenBank/DDBJ whole genome shotgun (WGS) entry which is preliminary data.</text>
</comment>
<dbReference type="AlphaFoldDB" id="A0A1L9P1W6"/>
<evidence type="ECO:0000256" key="5">
    <source>
        <dbReference type="RuleBase" id="RU361277"/>
    </source>
</evidence>
<dbReference type="GO" id="GO:0050607">
    <property type="term" value="F:mycothiol-dependent formaldehyde dehydrogenase activity"/>
    <property type="evidence" value="ECO:0007669"/>
    <property type="project" value="UniProtKB-EC"/>
</dbReference>
<dbReference type="Pfam" id="PF00107">
    <property type="entry name" value="ADH_zinc_N"/>
    <property type="match status" value="1"/>
</dbReference>
<dbReference type="STRING" id="696762.PFRI_02750"/>
<dbReference type="GO" id="GO:0005829">
    <property type="term" value="C:cytosol"/>
    <property type="evidence" value="ECO:0007669"/>
    <property type="project" value="TreeGrafter"/>
</dbReference>
<dbReference type="SUPFAM" id="SSF51735">
    <property type="entry name" value="NAD(P)-binding Rossmann-fold domains"/>
    <property type="match status" value="1"/>
</dbReference>
<keyword evidence="4" id="KW-0520">NAD</keyword>
<dbReference type="GO" id="GO:0008270">
    <property type="term" value="F:zinc ion binding"/>
    <property type="evidence" value="ECO:0007669"/>
    <property type="project" value="InterPro"/>
</dbReference>
<dbReference type="SUPFAM" id="SSF50129">
    <property type="entry name" value="GroES-like"/>
    <property type="match status" value="2"/>
</dbReference>
<dbReference type="PROSITE" id="PS00059">
    <property type="entry name" value="ADH_ZINC"/>
    <property type="match status" value="1"/>
</dbReference>
<evidence type="ECO:0000256" key="4">
    <source>
        <dbReference type="ARBA" id="ARBA00023027"/>
    </source>
</evidence>
<dbReference type="OrthoDB" id="9770544at2"/>
<dbReference type="EMBL" id="MLCB01000021">
    <property type="protein sequence ID" value="OJI95481.1"/>
    <property type="molecule type" value="Genomic_DNA"/>
</dbReference>
<dbReference type="Pfam" id="PF08240">
    <property type="entry name" value="ADH_N"/>
    <property type="match status" value="1"/>
</dbReference>
<organism evidence="7 8">
    <name type="scientific">Planktotalea frisia</name>
    <dbReference type="NCBI Taxonomy" id="696762"/>
    <lineage>
        <taxon>Bacteria</taxon>
        <taxon>Pseudomonadati</taxon>
        <taxon>Pseudomonadota</taxon>
        <taxon>Alphaproteobacteria</taxon>
        <taxon>Rhodobacterales</taxon>
        <taxon>Paracoccaceae</taxon>
        <taxon>Planktotalea</taxon>
    </lineage>
</organism>
<keyword evidence="2 5" id="KW-0862">Zinc</keyword>
<dbReference type="InterPro" id="IPR002328">
    <property type="entry name" value="ADH_Zn_CS"/>
</dbReference>
<evidence type="ECO:0000313" key="7">
    <source>
        <dbReference type="EMBL" id="OJI95481.1"/>
    </source>
</evidence>
<dbReference type="PANTHER" id="PTHR43880">
    <property type="entry name" value="ALCOHOL DEHYDROGENASE"/>
    <property type="match status" value="1"/>
</dbReference>
<keyword evidence="3 7" id="KW-0560">Oxidoreductase</keyword>
<dbReference type="InterPro" id="IPR013154">
    <property type="entry name" value="ADH-like_N"/>
</dbReference>
<proteinExistence type="inferred from homology"/>
<keyword evidence="1 5" id="KW-0479">Metal-binding</keyword>
<dbReference type="RefSeq" id="WP_072628978.1">
    <property type="nucleotide sequence ID" value="NZ_MLCB01000021.1"/>
</dbReference>
<dbReference type="InterPro" id="IPR036291">
    <property type="entry name" value="NAD(P)-bd_dom_sf"/>
</dbReference>
<dbReference type="InterPro" id="IPR011032">
    <property type="entry name" value="GroES-like_sf"/>
</dbReference>
<evidence type="ECO:0000256" key="3">
    <source>
        <dbReference type="ARBA" id="ARBA00023002"/>
    </source>
</evidence>
<comment type="cofactor">
    <cofactor evidence="5">
        <name>Zn(2+)</name>
        <dbReference type="ChEBI" id="CHEBI:29105"/>
    </cofactor>
</comment>
<dbReference type="InterPro" id="IPR013149">
    <property type="entry name" value="ADH-like_C"/>
</dbReference>
<accession>A0A1L9P1W6</accession>
<comment type="similarity">
    <text evidence="5">Belongs to the zinc-containing alcohol dehydrogenase family.</text>
</comment>
<sequence length="361" mass="36990">MPIIKAAVCHEFGAPLSIDDVQLRAPEMGEIEVTLDACAICHSDISYAGGAWGGSLPAVYGHEAAGIITNVGGGVRGLNEGDSVVVTLIRACGNCVSCAGGAPTLCETPYDGDHGPLKTADGGKLHQAMACGAFAEKVVVDQRQVVKIAHDIPKDAAALLACGVITGVGAVVNAAKLTAGQDVVVIGAGGVGLNAIQGARIAGARRIVAVDMSEEKLAIAREFGATDGVLATSGKPWRDAKNAIGRGADAVIVTVGVAAAYTDAARYLAYGGKVIMVGMPATGAKSEYEAANFAAVGQSMIGSKMGDAVIQRDIPWMVDLYGQGRLKLDELISGRWSLDQINEAIEDTKSGSAKRNVIMFK</sequence>
<name>A0A1L9P1W6_9RHOB</name>
<dbReference type="SMART" id="SM00829">
    <property type="entry name" value="PKS_ER"/>
    <property type="match status" value="1"/>
</dbReference>
<dbReference type="GO" id="GO:0051903">
    <property type="term" value="F:S-(hydroxymethyl)glutathione dehydrogenase [NAD(P)+] activity"/>
    <property type="evidence" value="ECO:0007669"/>
    <property type="project" value="TreeGrafter"/>
</dbReference>
<dbReference type="EC" id="1.1.1.306" evidence="7"/>
<reference evidence="7 8" key="1">
    <citation type="submission" date="2016-10" db="EMBL/GenBank/DDBJ databases">
        <title>Genome sequence of Planktotalea frisia SH6-1.</title>
        <authorList>
            <person name="Poehlein A."/>
            <person name="Bakenhus I."/>
            <person name="Voget S."/>
            <person name="Brinkhoff T."/>
            <person name="Simon M."/>
        </authorList>
    </citation>
    <scope>NUCLEOTIDE SEQUENCE [LARGE SCALE GENOMIC DNA]</scope>
    <source>
        <strain evidence="7 8">SH6-1</strain>
    </source>
</reference>
<dbReference type="GO" id="GO:0046294">
    <property type="term" value="P:formaldehyde catabolic process"/>
    <property type="evidence" value="ECO:0007669"/>
    <property type="project" value="TreeGrafter"/>
</dbReference>
<dbReference type="Proteomes" id="UP000184514">
    <property type="component" value="Unassembled WGS sequence"/>
</dbReference>
<feature type="domain" description="Enoyl reductase (ER)" evidence="6">
    <location>
        <begin position="13"/>
        <end position="358"/>
    </location>
</feature>
<keyword evidence="8" id="KW-1185">Reference proteome</keyword>
<gene>
    <name evidence="7" type="ORF">PFRI_02750</name>
</gene>
<evidence type="ECO:0000313" key="8">
    <source>
        <dbReference type="Proteomes" id="UP000184514"/>
    </source>
</evidence>
<evidence type="ECO:0000259" key="6">
    <source>
        <dbReference type="SMART" id="SM00829"/>
    </source>
</evidence>
<dbReference type="InterPro" id="IPR020843">
    <property type="entry name" value="ER"/>
</dbReference>
<dbReference type="Gene3D" id="3.90.180.10">
    <property type="entry name" value="Medium-chain alcohol dehydrogenases, catalytic domain"/>
    <property type="match status" value="1"/>
</dbReference>
<evidence type="ECO:0000256" key="2">
    <source>
        <dbReference type="ARBA" id="ARBA00022833"/>
    </source>
</evidence>